<name>A0A0D9W044_9ORYZ</name>
<feature type="transmembrane region" description="Helical" evidence="5">
    <location>
        <begin position="341"/>
        <end position="361"/>
    </location>
</feature>
<keyword evidence="3 5" id="KW-1133">Transmembrane helix</keyword>
<comment type="subcellular location">
    <subcellularLocation>
        <location evidence="1">Membrane</location>
        <topology evidence="1">Multi-pass membrane protein</topology>
    </subcellularLocation>
</comment>
<feature type="transmembrane region" description="Helical" evidence="5">
    <location>
        <begin position="214"/>
        <end position="233"/>
    </location>
</feature>
<dbReference type="Pfam" id="PF01027">
    <property type="entry name" value="Bax1-I"/>
    <property type="match status" value="2"/>
</dbReference>
<protein>
    <recommendedName>
        <fullName evidence="8">BI1-like protein</fullName>
    </recommendedName>
</protein>
<keyword evidence="7" id="KW-1185">Reference proteome</keyword>
<dbReference type="Gramene" id="LPERR03G31540.1">
    <property type="protein sequence ID" value="LPERR03G31540.1"/>
    <property type="gene ID" value="LPERR03G31540"/>
</dbReference>
<feature type="transmembrane region" description="Helical" evidence="5">
    <location>
        <begin position="123"/>
        <end position="146"/>
    </location>
</feature>
<evidence type="ECO:0000313" key="7">
    <source>
        <dbReference type="Proteomes" id="UP000032180"/>
    </source>
</evidence>
<dbReference type="eggNOG" id="KOG2322">
    <property type="taxonomic scope" value="Eukaryota"/>
</dbReference>
<evidence type="ECO:0000256" key="3">
    <source>
        <dbReference type="ARBA" id="ARBA00022989"/>
    </source>
</evidence>
<sequence>MFGKTHDLEAGGSSEPLYPGMMESPDLRWALIHKIYVILSVQLAMTAAVAAFVVKVRGVSEFFVSSNAGLALYIFLIILPIIVLCPLRYYHQKHPVNLLLLGIFTVAISFAVGMTCAFTSGKIIFEAAVLTAAVVISLTAYTFWAAKRGYDFSFLGPFLFSAVMVLILFSLIQVFFPLGKISHMIYGGLASLVFSGYIIYDTDNIIKRYTYDEYVWAAVSLYLDVINLFLSLLQFNAMGKHGKCDVEACYPAAHGGGGGMYPYMIESPQLRWAFIRKVYVIVSMQLLVTVAVAAAVNLAEPVKAFFQARTPATIAVYVVILISPLIMMLPMIYFRNKHPINLFFLFLFTVCISFSVGLGCLSKNGMVIFEAAALTLVVVVSLTCYTFWAAKKGYDFEFLGPFLVAATLILFLYAMINIFYPMGRTAKLVYGCIAALIFSGFIIYDTDNLIKRYTYDEYVAAAITLYLDIINLFMAIVTALQAADG</sequence>
<keyword evidence="2 5" id="KW-0812">Transmembrane</keyword>
<evidence type="ECO:0000256" key="4">
    <source>
        <dbReference type="ARBA" id="ARBA00023136"/>
    </source>
</evidence>
<dbReference type="PANTHER" id="PTHR23291:SF108">
    <property type="entry name" value="OS03G0795800 PROTEIN"/>
    <property type="match status" value="1"/>
</dbReference>
<evidence type="ECO:0000256" key="5">
    <source>
        <dbReference type="SAM" id="Phobius"/>
    </source>
</evidence>
<evidence type="ECO:0008006" key="8">
    <source>
        <dbReference type="Google" id="ProtNLM"/>
    </source>
</evidence>
<feature type="transmembrane region" description="Helical" evidence="5">
    <location>
        <begin position="184"/>
        <end position="202"/>
    </location>
</feature>
<reference evidence="7" key="2">
    <citation type="submission" date="2013-12" db="EMBL/GenBank/DDBJ databases">
        <authorList>
            <person name="Yu Y."/>
            <person name="Lee S."/>
            <person name="de Baynast K."/>
            <person name="Wissotski M."/>
            <person name="Liu L."/>
            <person name="Talag J."/>
            <person name="Goicoechea J."/>
            <person name="Angelova A."/>
            <person name="Jetty R."/>
            <person name="Kudrna D."/>
            <person name="Golser W."/>
            <person name="Rivera L."/>
            <person name="Zhang J."/>
            <person name="Wing R."/>
        </authorList>
    </citation>
    <scope>NUCLEOTIDE SEQUENCE</scope>
</reference>
<feature type="transmembrane region" description="Helical" evidence="5">
    <location>
        <begin position="152"/>
        <end position="172"/>
    </location>
</feature>
<dbReference type="AlphaFoldDB" id="A0A0D9W044"/>
<reference evidence="6" key="3">
    <citation type="submission" date="2015-04" db="UniProtKB">
        <authorList>
            <consortium name="EnsemblPlants"/>
        </authorList>
    </citation>
    <scope>IDENTIFICATION</scope>
</reference>
<dbReference type="HOGENOM" id="CLU_563072_0_0_1"/>
<feature type="transmembrane region" description="Helical" evidence="5">
    <location>
        <begin position="278"/>
        <end position="299"/>
    </location>
</feature>
<feature type="transmembrane region" description="Helical" evidence="5">
    <location>
        <begin position="35"/>
        <end position="56"/>
    </location>
</feature>
<feature type="transmembrane region" description="Helical" evidence="5">
    <location>
        <begin position="314"/>
        <end position="334"/>
    </location>
</feature>
<keyword evidence="4 5" id="KW-0472">Membrane</keyword>
<feature type="transmembrane region" description="Helical" evidence="5">
    <location>
        <begin position="96"/>
        <end position="116"/>
    </location>
</feature>
<feature type="transmembrane region" description="Helical" evidence="5">
    <location>
        <begin position="68"/>
        <end position="90"/>
    </location>
</feature>
<evidence type="ECO:0000256" key="2">
    <source>
        <dbReference type="ARBA" id="ARBA00022692"/>
    </source>
</evidence>
<feature type="transmembrane region" description="Helical" evidence="5">
    <location>
        <begin position="402"/>
        <end position="422"/>
    </location>
</feature>
<accession>A0A0D9W044</accession>
<proteinExistence type="predicted"/>
<feature type="transmembrane region" description="Helical" evidence="5">
    <location>
        <begin position="367"/>
        <end position="390"/>
    </location>
</feature>
<feature type="transmembrane region" description="Helical" evidence="5">
    <location>
        <begin position="458"/>
        <end position="483"/>
    </location>
</feature>
<dbReference type="InterPro" id="IPR006214">
    <property type="entry name" value="Bax_inhibitor_1-related"/>
</dbReference>
<feature type="transmembrane region" description="Helical" evidence="5">
    <location>
        <begin position="428"/>
        <end position="446"/>
    </location>
</feature>
<dbReference type="EnsemblPlants" id="LPERR03G31540.1">
    <property type="protein sequence ID" value="LPERR03G31540.1"/>
    <property type="gene ID" value="LPERR03G31540"/>
</dbReference>
<organism evidence="6 7">
    <name type="scientific">Leersia perrieri</name>
    <dbReference type="NCBI Taxonomy" id="77586"/>
    <lineage>
        <taxon>Eukaryota</taxon>
        <taxon>Viridiplantae</taxon>
        <taxon>Streptophyta</taxon>
        <taxon>Embryophyta</taxon>
        <taxon>Tracheophyta</taxon>
        <taxon>Spermatophyta</taxon>
        <taxon>Magnoliopsida</taxon>
        <taxon>Liliopsida</taxon>
        <taxon>Poales</taxon>
        <taxon>Poaceae</taxon>
        <taxon>BOP clade</taxon>
        <taxon>Oryzoideae</taxon>
        <taxon>Oryzeae</taxon>
        <taxon>Oryzinae</taxon>
        <taxon>Leersia</taxon>
    </lineage>
</organism>
<evidence type="ECO:0000256" key="1">
    <source>
        <dbReference type="ARBA" id="ARBA00004141"/>
    </source>
</evidence>
<dbReference type="GO" id="GO:0016020">
    <property type="term" value="C:membrane"/>
    <property type="evidence" value="ECO:0007669"/>
    <property type="project" value="UniProtKB-SubCell"/>
</dbReference>
<reference evidence="6 7" key="1">
    <citation type="submission" date="2012-08" db="EMBL/GenBank/DDBJ databases">
        <title>Oryza genome evolution.</title>
        <authorList>
            <person name="Wing R.A."/>
        </authorList>
    </citation>
    <scope>NUCLEOTIDE SEQUENCE</scope>
</reference>
<dbReference type="Proteomes" id="UP000032180">
    <property type="component" value="Chromosome 3"/>
</dbReference>
<evidence type="ECO:0000313" key="6">
    <source>
        <dbReference type="EnsemblPlants" id="LPERR03G31540.1"/>
    </source>
</evidence>
<dbReference type="PANTHER" id="PTHR23291">
    <property type="entry name" value="BAX INHIBITOR-RELATED"/>
    <property type="match status" value="1"/>
</dbReference>